<reference evidence="3 4" key="1">
    <citation type="journal article" date="2016" name="Environ. Microbiol.">
        <title>Genomic resolution of a cold subsurface aquifer community provides metabolic insights for novel microbes adapted to high CO concentrations.</title>
        <authorList>
            <person name="Probst A.J."/>
            <person name="Castelle C.J."/>
            <person name="Singh A."/>
            <person name="Brown C.T."/>
            <person name="Anantharaman K."/>
            <person name="Sharon I."/>
            <person name="Hug L.A."/>
            <person name="Burstein D."/>
            <person name="Emerson J.B."/>
            <person name="Thomas B.C."/>
            <person name="Banfield J.F."/>
        </authorList>
    </citation>
    <scope>NUCLEOTIDE SEQUENCE [LARGE SCALE GENOMIC DNA]</scope>
    <source>
        <strain evidence="3">CG1_02_41_21</strain>
    </source>
</reference>
<dbReference type="EMBL" id="MNUV01000058">
    <property type="protein sequence ID" value="OIO06875.1"/>
    <property type="molecule type" value="Genomic_DNA"/>
</dbReference>
<name>A0A1J4T7I4_9BACT</name>
<dbReference type="CDD" id="cd22268">
    <property type="entry name" value="DPBB_RlpA-like"/>
    <property type="match status" value="1"/>
</dbReference>
<dbReference type="InterPro" id="IPR009009">
    <property type="entry name" value="RlpA-like_DPBB"/>
</dbReference>
<accession>A0A1J4T7I4</accession>
<dbReference type="SUPFAM" id="SSF50685">
    <property type="entry name" value="Barwin-like endoglucanases"/>
    <property type="match status" value="1"/>
</dbReference>
<evidence type="ECO:0000313" key="3">
    <source>
        <dbReference type="EMBL" id="OIO06875.1"/>
    </source>
</evidence>
<dbReference type="Pfam" id="PF03330">
    <property type="entry name" value="DPBB_1"/>
    <property type="match status" value="1"/>
</dbReference>
<dbReference type="GO" id="GO:0006508">
    <property type="term" value="P:proteolysis"/>
    <property type="evidence" value="ECO:0007669"/>
    <property type="project" value="InterPro"/>
</dbReference>
<dbReference type="PANTHER" id="PTHR34183:SF8">
    <property type="entry name" value="ENDOLYTIC PEPTIDOGLYCAN TRANSGLYCOSYLASE RLPA-RELATED"/>
    <property type="match status" value="1"/>
</dbReference>
<dbReference type="Gene3D" id="3.40.710.10">
    <property type="entry name" value="DD-peptidase/beta-lactamase superfamily"/>
    <property type="match status" value="1"/>
</dbReference>
<dbReference type="AlphaFoldDB" id="A0A1J4T7I4"/>
<evidence type="ECO:0000313" key="4">
    <source>
        <dbReference type="Proteomes" id="UP000182860"/>
    </source>
</evidence>
<dbReference type="Pfam" id="PF00768">
    <property type="entry name" value="Peptidase_S11"/>
    <property type="match status" value="1"/>
</dbReference>
<evidence type="ECO:0000259" key="2">
    <source>
        <dbReference type="Pfam" id="PF03330"/>
    </source>
</evidence>
<evidence type="ECO:0000259" key="1">
    <source>
        <dbReference type="Pfam" id="PF00768"/>
    </source>
</evidence>
<dbReference type="InterPro" id="IPR036908">
    <property type="entry name" value="RlpA-like_sf"/>
</dbReference>
<gene>
    <name evidence="3" type="ORF">AUJ35_03195</name>
</gene>
<dbReference type="SUPFAM" id="SSF56601">
    <property type="entry name" value="beta-lactamase/transpeptidase-like"/>
    <property type="match status" value="1"/>
</dbReference>
<sequence>MKLKEQFKTWKQIIRKRGSTLAIVLVALAFLIPNNIILALAGNNSSVNLEANYLVNSSEFKFGKTIKAFDNNFRVIFPKTADITGLTEEANIRLTQLNEDMATPWNLNKISQIYQFDFGAQNLPRTFNLEISYQEKQAIHEYKQVFFYDRNSNSWKPLPTKDYQDKNYVAAKVTMPYARVVVLSYPGVLVSGKASWYAYKGGLFTASPDFPKGSKLRVYNLANNKFVDVVVNDYGPERLKHPDRAVDLDKVAFKKIASTGAGIINIRVEPLEIKADSSGRLMGIPAKGATNNPALSSRAAIVMRESDQQIIFSKNSTTTLPLASLSKMVAIKTFLDINKNRTRLSEAVAYKLQDEKYNYKYCQPWESPKIKMREGDKLTIKDLIYSSLVGSTNNTVETLVRVSGVSRTKFISLMNANAQAWGAKNTFFVEPTGLSPKNVSTVFDYALITKQVSQDAIILTASAAKKYSFKTINDKKTHSIKNTNYLLDLSKYKISTSKTGYLDEAGYCLMTRFQNGKDNLIAITFNAKTRDVSFNETAELMNYSVRLIQNGQVGVASAE</sequence>
<proteinExistence type="predicted"/>
<dbReference type="InterPro" id="IPR012338">
    <property type="entry name" value="Beta-lactam/transpept-like"/>
</dbReference>
<dbReference type="Gene3D" id="2.40.40.10">
    <property type="entry name" value="RlpA-like domain"/>
    <property type="match status" value="1"/>
</dbReference>
<dbReference type="GO" id="GO:0009002">
    <property type="term" value="F:serine-type D-Ala-D-Ala carboxypeptidase activity"/>
    <property type="evidence" value="ECO:0007669"/>
    <property type="project" value="InterPro"/>
</dbReference>
<evidence type="ECO:0008006" key="5">
    <source>
        <dbReference type="Google" id="ProtNLM"/>
    </source>
</evidence>
<comment type="caution">
    <text evidence="3">The sequence shown here is derived from an EMBL/GenBank/DDBJ whole genome shotgun (WGS) entry which is preliminary data.</text>
</comment>
<feature type="domain" description="RlpA-like protein double-psi beta-barrel" evidence="2">
    <location>
        <begin position="204"/>
        <end position="268"/>
    </location>
</feature>
<dbReference type="Proteomes" id="UP000182860">
    <property type="component" value="Unassembled WGS sequence"/>
</dbReference>
<protein>
    <recommendedName>
        <fullName evidence="5">Peptidase S11 D-alanyl-D-alanine carboxypeptidase A N-terminal domain-containing protein</fullName>
    </recommendedName>
</protein>
<dbReference type="PANTHER" id="PTHR34183">
    <property type="entry name" value="ENDOLYTIC PEPTIDOGLYCAN TRANSGLYCOSYLASE RLPA"/>
    <property type="match status" value="1"/>
</dbReference>
<dbReference type="InterPro" id="IPR001967">
    <property type="entry name" value="Peptidase_S11_N"/>
</dbReference>
<feature type="domain" description="Peptidase S11 D-alanyl-D-alanine carboxypeptidase A N-terminal" evidence="1">
    <location>
        <begin position="290"/>
        <end position="529"/>
    </location>
</feature>
<organism evidence="3 4">
    <name type="scientific">Candidatus Falkowbacteria bacterium CG1_02_41_21</name>
    <dbReference type="NCBI Taxonomy" id="1805147"/>
    <lineage>
        <taxon>Bacteria</taxon>
        <taxon>Candidatus Falkowiibacteriota</taxon>
    </lineage>
</organism>